<gene>
    <name evidence="9" type="ORF">LJ725_06275</name>
</gene>
<dbReference type="Pfam" id="PF19300">
    <property type="entry name" value="BPD_transp_1_N"/>
    <property type="match status" value="1"/>
</dbReference>
<keyword evidence="5 7" id="KW-1133">Transmembrane helix</keyword>
<accession>A0ABS8KS04</accession>
<dbReference type="InterPro" id="IPR045621">
    <property type="entry name" value="BPD_transp_1_N"/>
</dbReference>
<evidence type="ECO:0000256" key="1">
    <source>
        <dbReference type="ARBA" id="ARBA00004651"/>
    </source>
</evidence>
<evidence type="ECO:0000313" key="10">
    <source>
        <dbReference type="Proteomes" id="UP001198862"/>
    </source>
</evidence>
<comment type="subcellular location">
    <subcellularLocation>
        <location evidence="1 7">Cell membrane</location>
        <topology evidence="1 7">Multi-pass membrane protein</topology>
    </subcellularLocation>
</comment>
<dbReference type="PROSITE" id="PS50928">
    <property type="entry name" value="ABC_TM1"/>
    <property type="match status" value="1"/>
</dbReference>
<sequence length="317" mass="34722">MPWIVRQLVRLVVVLFCVTLLTYMIVNILPGDVAIVILGNLATPQDIAGLRADLGLDRPMLVRYFDWLGSALSGDLGRSYRNGEPVAQAIIDRLPVSLQLMVMAQVIALGIAIPVALLSVRKPGGIFDRISASAAFGFLAMPNFMLGIVLIYLFSVSFDLLPATGFTPMSEGLWDNFESMILPSLTLGLIEWTVLMRVLRSDLLTTLKEDFILLARVKGLSPWRVLLRHALRPSSFTLITILGLNIGGLIGGAVIVEQIFALPGVGRLLLGGIFNRDLILVQGTVAFIAVGFVVINFLVDMLYAVLDPRVRHVRFRS</sequence>
<feature type="transmembrane region" description="Helical" evidence="7">
    <location>
        <begin position="236"/>
        <end position="260"/>
    </location>
</feature>
<name>A0ABS8KS04_9HYPH</name>
<keyword evidence="3" id="KW-1003">Cell membrane</keyword>
<keyword evidence="2 7" id="KW-0813">Transport</keyword>
<dbReference type="Gene3D" id="1.10.3720.10">
    <property type="entry name" value="MetI-like"/>
    <property type="match status" value="1"/>
</dbReference>
<feature type="transmembrane region" description="Helical" evidence="7">
    <location>
        <begin position="7"/>
        <end position="26"/>
    </location>
</feature>
<comment type="similarity">
    <text evidence="7">Belongs to the binding-protein-dependent transport system permease family.</text>
</comment>
<organism evidence="9 10">
    <name type="scientific">Reyranella aquatilis</name>
    <dbReference type="NCBI Taxonomy" id="2035356"/>
    <lineage>
        <taxon>Bacteria</taxon>
        <taxon>Pseudomonadati</taxon>
        <taxon>Pseudomonadota</taxon>
        <taxon>Alphaproteobacteria</taxon>
        <taxon>Hyphomicrobiales</taxon>
        <taxon>Reyranellaceae</taxon>
        <taxon>Reyranella</taxon>
    </lineage>
</organism>
<keyword evidence="4 7" id="KW-0812">Transmembrane</keyword>
<feature type="domain" description="ABC transmembrane type-1" evidence="8">
    <location>
        <begin position="94"/>
        <end position="303"/>
    </location>
</feature>
<comment type="caution">
    <text evidence="9">The sequence shown here is derived from an EMBL/GenBank/DDBJ whole genome shotgun (WGS) entry which is preliminary data.</text>
</comment>
<evidence type="ECO:0000313" key="9">
    <source>
        <dbReference type="EMBL" id="MCC8428562.1"/>
    </source>
</evidence>
<feature type="transmembrane region" description="Helical" evidence="7">
    <location>
        <begin position="100"/>
        <end position="120"/>
    </location>
</feature>
<evidence type="ECO:0000256" key="3">
    <source>
        <dbReference type="ARBA" id="ARBA00022475"/>
    </source>
</evidence>
<dbReference type="InterPro" id="IPR000515">
    <property type="entry name" value="MetI-like"/>
</dbReference>
<dbReference type="CDD" id="cd06261">
    <property type="entry name" value="TM_PBP2"/>
    <property type="match status" value="1"/>
</dbReference>
<protein>
    <submittedName>
        <fullName evidence="9">ABC transporter permease</fullName>
    </submittedName>
</protein>
<dbReference type="PANTHER" id="PTHR43163">
    <property type="entry name" value="DIPEPTIDE TRANSPORT SYSTEM PERMEASE PROTEIN DPPB-RELATED"/>
    <property type="match status" value="1"/>
</dbReference>
<evidence type="ECO:0000256" key="4">
    <source>
        <dbReference type="ARBA" id="ARBA00022692"/>
    </source>
</evidence>
<proteinExistence type="inferred from homology"/>
<evidence type="ECO:0000256" key="6">
    <source>
        <dbReference type="ARBA" id="ARBA00023136"/>
    </source>
</evidence>
<reference evidence="9 10" key="1">
    <citation type="submission" date="2021-11" db="EMBL/GenBank/DDBJ databases">
        <authorList>
            <person name="Lee D.-H."/>
            <person name="Kim S.-B."/>
        </authorList>
    </citation>
    <scope>NUCLEOTIDE SEQUENCE [LARGE SCALE GENOMIC DNA]</scope>
    <source>
        <strain evidence="9 10">KCTC 52223</strain>
    </source>
</reference>
<evidence type="ECO:0000256" key="5">
    <source>
        <dbReference type="ARBA" id="ARBA00022989"/>
    </source>
</evidence>
<feature type="transmembrane region" description="Helical" evidence="7">
    <location>
        <begin position="132"/>
        <end position="154"/>
    </location>
</feature>
<feature type="transmembrane region" description="Helical" evidence="7">
    <location>
        <begin position="280"/>
        <end position="306"/>
    </location>
</feature>
<dbReference type="SUPFAM" id="SSF161098">
    <property type="entry name" value="MetI-like"/>
    <property type="match status" value="1"/>
</dbReference>
<evidence type="ECO:0000256" key="7">
    <source>
        <dbReference type="RuleBase" id="RU363032"/>
    </source>
</evidence>
<keyword evidence="10" id="KW-1185">Reference proteome</keyword>
<dbReference type="Proteomes" id="UP001198862">
    <property type="component" value="Unassembled WGS sequence"/>
</dbReference>
<dbReference type="PANTHER" id="PTHR43163:SF6">
    <property type="entry name" value="DIPEPTIDE TRANSPORT SYSTEM PERMEASE PROTEIN DPPB-RELATED"/>
    <property type="match status" value="1"/>
</dbReference>
<keyword evidence="6 7" id="KW-0472">Membrane</keyword>
<dbReference type="InterPro" id="IPR035906">
    <property type="entry name" value="MetI-like_sf"/>
</dbReference>
<dbReference type="EMBL" id="JAJISD010000002">
    <property type="protein sequence ID" value="MCC8428562.1"/>
    <property type="molecule type" value="Genomic_DNA"/>
</dbReference>
<evidence type="ECO:0000256" key="2">
    <source>
        <dbReference type="ARBA" id="ARBA00022448"/>
    </source>
</evidence>
<feature type="transmembrane region" description="Helical" evidence="7">
    <location>
        <begin position="180"/>
        <end position="199"/>
    </location>
</feature>
<dbReference type="Pfam" id="PF00528">
    <property type="entry name" value="BPD_transp_1"/>
    <property type="match status" value="1"/>
</dbReference>
<evidence type="ECO:0000259" key="8">
    <source>
        <dbReference type="PROSITE" id="PS50928"/>
    </source>
</evidence>
<dbReference type="RefSeq" id="WP_230549782.1">
    <property type="nucleotide sequence ID" value="NZ_JAJISD010000002.1"/>
</dbReference>